<evidence type="ECO:0000313" key="3">
    <source>
        <dbReference type="EMBL" id="VDN35099.1"/>
    </source>
</evidence>
<proteinExistence type="predicted"/>
<reference evidence="2 4" key="2">
    <citation type="submission" date="2018-11" db="EMBL/GenBank/DDBJ databases">
        <authorList>
            <consortium name="Pathogen Informatics"/>
        </authorList>
    </citation>
    <scope>NUCLEOTIDE SEQUENCE [LARGE SCALE GENOMIC DNA]</scope>
</reference>
<protein>
    <submittedName>
        <fullName evidence="5 6">SKA2 domain-containing protein</fullName>
    </submittedName>
</protein>
<evidence type="ECO:0000313" key="2">
    <source>
        <dbReference type="EMBL" id="VDK58587.1"/>
    </source>
</evidence>
<name>A0A183DFL5_9BILA</name>
<gene>
    <name evidence="3" type="ORF">GPUH_LOCUS20007</name>
    <name evidence="2" type="ORF">GPUH_LOCUS7509</name>
</gene>
<keyword evidence="4" id="KW-1185">Reference proteome</keyword>
<dbReference type="WBParaSite" id="GPUH_0000751501-mRNA-1">
    <property type="protein sequence ID" value="GPUH_0000751501-mRNA-1"/>
    <property type="gene ID" value="GPUH_0000751501"/>
</dbReference>
<keyword evidence="1" id="KW-0175">Coiled coil</keyword>
<accession>A0A183DFL5</accession>
<organism evidence="5">
    <name type="scientific">Gongylonema pulchrum</name>
    <dbReference type="NCBI Taxonomy" id="637853"/>
    <lineage>
        <taxon>Eukaryota</taxon>
        <taxon>Metazoa</taxon>
        <taxon>Ecdysozoa</taxon>
        <taxon>Nematoda</taxon>
        <taxon>Chromadorea</taxon>
        <taxon>Rhabditida</taxon>
        <taxon>Spirurina</taxon>
        <taxon>Spiruromorpha</taxon>
        <taxon>Spiruroidea</taxon>
        <taxon>Gongylonematidae</taxon>
        <taxon>Gongylonema</taxon>
    </lineage>
</organism>
<evidence type="ECO:0000313" key="4">
    <source>
        <dbReference type="Proteomes" id="UP000271098"/>
    </source>
</evidence>
<reference evidence="5 6" key="1">
    <citation type="submission" date="2016-06" db="UniProtKB">
        <authorList>
            <consortium name="WormBaseParasite"/>
        </authorList>
    </citation>
    <scope>IDENTIFICATION</scope>
</reference>
<sequence>MEAVVRQADLKRKSVALEDSRDDETMDELLGKYEDVAVRCIKLEHELSDSNRRMTLMESLVKKANEERDVAKDSLKKIQLMPELEEVRGRRARSISPGQEVFL</sequence>
<evidence type="ECO:0000313" key="5">
    <source>
        <dbReference type="WBParaSite" id="GPUH_0000751501-mRNA-1"/>
    </source>
</evidence>
<evidence type="ECO:0000313" key="6">
    <source>
        <dbReference type="WBParaSite" id="GPUH_0002003201-mRNA-1"/>
    </source>
</evidence>
<dbReference type="Proteomes" id="UP000271098">
    <property type="component" value="Unassembled WGS sequence"/>
</dbReference>
<evidence type="ECO:0000256" key="1">
    <source>
        <dbReference type="SAM" id="Coils"/>
    </source>
</evidence>
<dbReference type="EMBL" id="UYRT01019590">
    <property type="protein sequence ID" value="VDK58587.1"/>
    <property type="molecule type" value="Genomic_DNA"/>
</dbReference>
<feature type="coiled-coil region" evidence="1">
    <location>
        <begin position="47"/>
        <end position="81"/>
    </location>
</feature>
<dbReference type="OrthoDB" id="3549872at2759"/>
<dbReference type="EMBL" id="UYRT01089590">
    <property type="protein sequence ID" value="VDN35099.1"/>
    <property type="molecule type" value="Genomic_DNA"/>
</dbReference>
<dbReference type="WBParaSite" id="GPUH_0002003201-mRNA-1">
    <property type="protein sequence ID" value="GPUH_0002003201-mRNA-1"/>
    <property type="gene ID" value="GPUH_0002003201"/>
</dbReference>
<dbReference type="AlphaFoldDB" id="A0A183DFL5"/>